<accession>A0ABR3SPR0</accession>
<dbReference type="InterPro" id="IPR050287">
    <property type="entry name" value="MTA/SAH_deaminase"/>
</dbReference>
<dbReference type="Proteomes" id="UP001521116">
    <property type="component" value="Unassembled WGS sequence"/>
</dbReference>
<name>A0ABR3SPR0_9PEZI</name>
<keyword evidence="4" id="KW-1185">Reference proteome</keyword>
<dbReference type="Gene3D" id="3.20.20.140">
    <property type="entry name" value="Metal-dependent hydrolases"/>
    <property type="match status" value="1"/>
</dbReference>
<dbReference type="Pfam" id="PF01979">
    <property type="entry name" value="Amidohydro_1"/>
    <property type="match status" value="1"/>
</dbReference>
<keyword evidence="1" id="KW-0378">Hydrolase</keyword>
<dbReference type="SUPFAM" id="SSF51556">
    <property type="entry name" value="Metallo-dependent hydrolases"/>
    <property type="match status" value="1"/>
</dbReference>
<evidence type="ECO:0000313" key="4">
    <source>
        <dbReference type="Proteomes" id="UP001521116"/>
    </source>
</evidence>
<evidence type="ECO:0000313" key="3">
    <source>
        <dbReference type="EMBL" id="KAL1626448.1"/>
    </source>
</evidence>
<dbReference type="SUPFAM" id="SSF51338">
    <property type="entry name" value="Composite domain of metallo-dependent hydrolases"/>
    <property type="match status" value="2"/>
</dbReference>
<reference evidence="3 4" key="1">
    <citation type="submission" date="2024-02" db="EMBL/GenBank/DDBJ databases">
        <title>De novo assembly and annotation of 12 fungi associated with fruit tree decline syndrome in Ontario, Canada.</title>
        <authorList>
            <person name="Sulman M."/>
            <person name="Ellouze W."/>
            <person name="Ilyukhin E."/>
        </authorList>
    </citation>
    <scope>NUCLEOTIDE SEQUENCE [LARGE SCALE GENOMIC DNA]</scope>
    <source>
        <strain evidence="3 4">M1-105</strain>
    </source>
</reference>
<proteinExistence type="predicted"/>
<dbReference type="InterPro" id="IPR032466">
    <property type="entry name" value="Metal_Hydrolase"/>
</dbReference>
<feature type="domain" description="Amidohydrolase-related" evidence="2">
    <location>
        <begin position="62"/>
        <end position="455"/>
    </location>
</feature>
<evidence type="ECO:0000256" key="1">
    <source>
        <dbReference type="ARBA" id="ARBA00022801"/>
    </source>
</evidence>
<gene>
    <name evidence="3" type="ORF">SLS56_006852</name>
</gene>
<dbReference type="InterPro" id="IPR011059">
    <property type="entry name" value="Metal-dep_hydrolase_composite"/>
</dbReference>
<dbReference type="EMBL" id="JAJVDC020000082">
    <property type="protein sequence ID" value="KAL1626448.1"/>
    <property type="molecule type" value="Genomic_DNA"/>
</dbReference>
<comment type="caution">
    <text evidence="3">The sequence shown here is derived from an EMBL/GenBank/DDBJ whole genome shotgun (WGS) entry which is preliminary data.</text>
</comment>
<dbReference type="PANTHER" id="PTHR43794:SF11">
    <property type="entry name" value="AMIDOHYDROLASE-RELATED DOMAIN-CONTAINING PROTEIN"/>
    <property type="match status" value="1"/>
</dbReference>
<organism evidence="3 4">
    <name type="scientific">Neofusicoccum ribis</name>
    <dbReference type="NCBI Taxonomy" id="45134"/>
    <lineage>
        <taxon>Eukaryota</taxon>
        <taxon>Fungi</taxon>
        <taxon>Dikarya</taxon>
        <taxon>Ascomycota</taxon>
        <taxon>Pezizomycotina</taxon>
        <taxon>Dothideomycetes</taxon>
        <taxon>Dothideomycetes incertae sedis</taxon>
        <taxon>Botryosphaeriales</taxon>
        <taxon>Botryosphaeriaceae</taxon>
        <taxon>Neofusicoccum</taxon>
    </lineage>
</organism>
<dbReference type="PANTHER" id="PTHR43794">
    <property type="entry name" value="AMINOHYDROLASE SSNA-RELATED"/>
    <property type="match status" value="1"/>
</dbReference>
<dbReference type="InterPro" id="IPR006680">
    <property type="entry name" value="Amidohydro-rel"/>
</dbReference>
<sequence length="529" mass="57105">MLIMDTSTILLKNGTLLLHAGPDDRVEPTKADLLIVGNKIARIDLSIPESDAQEVIDCADKIVSPGFIDGHQHVWQTQLKGRHADHSFVEYMPRGKSGRLYNQANSLTVIAGNLQSANYTREDMFWGQLGGCLELLDAGTTMVVDHAHMNTTPESSATAISATVTSGIRSIFCYTPINAVAYWNPLTFDNRGMLAPWVIQTFSSLASRAPFGPNGRVALGLAFDGWFLPAEAASPLFAEATKHGVQFLTGHMTRGVTGHPFSLPALLVERGLLGEKPEDGGEYAPFKTVLLSHATGATSEDLAVAKQHGAHVASTPGTELQMGLGWSICFDEEARDIACLGGDCLANGGSSIIGEMRLGLQAERARRNQRILDRGLAPSKLHSTVEEAFNLGTIKGARAAGMADKLGSLAVGKLADLVLFEGNSPSMVCAAQHDPVAAIVLHSNPRDISTVIVDGLVRKRHGQLVDMEVDEDSKQVIGKDTVRWKDVARELLKSRGLIQSKVEKIDFTEAQQAWMKSWYIDASKIVDHV</sequence>
<evidence type="ECO:0000259" key="2">
    <source>
        <dbReference type="Pfam" id="PF01979"/>
    </source>
</evidence>
<protein>
    <recommendedName>
        <fullName evidence="2">Amidohydrolase-related domain-containing protein</fullName>
    </recommendedName>
</protein>
<dbReference type="Gene3D" id="2.30.40.10">
    <property type="entry name" value="Urease, subunit C, domain 1"/>
    <property type="match status" value="1"/>
</dbReference>